<organism evidence="2 3">
    <name type="scientific">Rhizocola hellebori</name>
    <dbReference type="NCBI Taxonomy" id="1392758"/>
    <lineage>
        <taxon>Bacteria</taxon>
        <taxon>Bacillati</taxon>
        <taxon>Actinomycetota</taxon>
        <taxon>Actinomycetes</taxon>
        <taxon>Micromonosporales</taxon>
        <taxon>Micromonosporaceae</taxon>
        <taxon>Rhizocola</taxon>
    </lineage>
</organism>
<gene>
    <name evidence="2" type="ORF">Rhe02_05560</name>
</gene>
<keyword evidence="1" id="KW-0732">Signal</keyword>
<keyword evidence="3" id="KW-1185">Reference proteome</keyword>
<dbReference type="PROSITE" id="PS50231">
    <property type="entry name" value="RICIN_B_LECTIN"/>
    <property type="match status" value="1"/>
</dbReference>
<dbReference type="SUPFAM" id="SSF50370">
    <property type="entry name" value="Ricin B-like lectins"/>
    <property type="match status" value="1"/>
</dbReference>
<protein>
    <recommendedName>
        <fullName evidence="4">Ricin B lectin domain-containing protein</fullName>
    </recommendedName>
</protein>
<sequence length="171" mass="18782">MKKLLALLSIPLLAASLTVATTAAPAHAALDYQGTFTLQTAGGCAQVQNNGRTAKTPIQLGTCDGSAAQRWAIFKEDGSFPRYWILAYGGEQPLNMCMDKGSQHMWIYNCNGSYHQKWSRADSSFATAQWIRSEWDVFKCAGFKPGSSTLALRDCLVLNGENAPDWMWQPV</sequence>
<dbReference type="Gene3D" id="2.80.10.50">
    <property type="match status" value="1"/>
</dbReference>
<accession>A0A8J3Q2I2</accession>
<evidence type="ECO:0008006" key="4">
    <source>
        <dbReference type="Google" id="ProtNLM"/>
    </source>
</evidence>
<dbReference type="InterPro" id="IPR035992">
    <property type="entry name" value="Ricin_B-like_lectins"/>
</dbReference>
<dbReference type="RefSeq" id="WP_203906431.1">
    <property type="nucleotide sequence ID" value="NZ_BONY01000002.1"/>
</dbReference>
<name>A0A8J3Q2I2_9ACTN</name>
<comment type="caution">
    <text evidence="2">The sequence shown here is derived from an EMBL/GenBank/DDBJ whole genome shotgun (WGS) entry which is preliminary data.</text>
</comment>
<evidence type="ECO:0000313" key="3">
    <source>
        <dbReference type="Proteomes" id="UP000612899"/>
    </source>
</evidence>
<evidence type="ECO:0000313" key="2">
    <source>
        <dbReference type="EMBL" id="GIH02489.1"/>
    </source>
</evidence>
<proteinExistence type="predicted"/>
<reference evidence="2" key="1">
    <citation type="submission" date="2021-01" db="EMBL/GenBank/DDBJ databases">
        <title>Whole genome shotgun sequence of Rhizocola hellebori NBRC 109834.</title>
        <authorList>
            <person name="Komaki H."/>
            <person name="Tamura T."/>
        </authorList>
    </citation>
    <scope>NUCLEOTIDE SEQUENCE</scope>
    <source>
        <strain evidence="2">NBRC 109834</strain>
    </source>
</reference>
<evidence type="ECO:0000256" key="1">
    <source>
        <dbReference type="SAM" id="SignalP"/>
    </source>
</evidence>
<dbReference type="EMBL" id="BONY01000002">
    <property type="protein sequence ID" value="GIH02489.1"/>
    <property type="molecule type" value="Genomic_DNA"/>
</dbReference>
<feature type="chain" id="PRO_5035307334" description="Ricin B lectin domain-containing protein" evidence="1">
    <location>
        <begin position="29"/>
        <end position="171"/>
    </location>
</feature>
<dbReference type="Proteomes" id="UP000612899">
    <property type="component" value="Unassembled WGS sequence"/>
</dbReference>
<feature type="signal peptide" evidence="1">
    <location>
        <begin position="1"/>
        <end position="28"/>
    </location>
</feature>
<dbReference type="AlphaFoldDB" id="A0A8J3Q2I2"/>